<name>A0A8K0RKJ7_9HYPO</name>
<dbReference type="Proteomes" id="UP000813427">
    <property type="component" value="Unassembled WGS sequence"/>
</dbReference>
<proteinExistence type="predicted"/>
<reference evidence="1" key="1">
    <citation type="journal article" date="2021" name="Nat. Commun.">
        <title>Genetic determinants of endophytism in the Arabidopsis root mycobiome.</title>
        <authorList>
            <person name="Mesny F."/>
            <person name="Miyauchi S."/>
            <person name="Thiergart T."/>
            <person name="Pickel B."/>
            <person name="Atanasova L."/>
            <person name="Karlsson M."/>
            <person name="Huettel B."/>
            <person name="Barry K.W."/>
            <person name="Haridas S."/>
            <person name="Chen C."/>
            <person name="Bauer D."/>
            <person name="Andreopoulos W."/>
            <person name="Pangilinan J."/>
            <person name="LaButti K."/>
            <person name="Riley R."/>
            <person name="Lipzen A."/>
            <person name="Clum A."/>
            <person name="Drula E."/>
            <person name="Henrissat B."/>
            <person name="Kohler A."/>
            <person name="Grigoriev I.V."/>
            <person name="Martin F.M."/>
            <person name="Hacquard S."/>
        </authorList>
    </citation>
    <scope>NUCLEOTIDE SEQUENCE</scope>
    <source>
        <strain evidence="1">MPI-SDFR-AT-0068</strain>
    </source>
</reference>
<evidence type="ECO:0000313" key="2">
    <source>
        <dbReference type="Proteomes" id="UP000813427"/>
    </source>
</evidence>
<dbReference type="EMBL" id="JAGPXF010000009">
    <property type="protein sequence ID" value="KAH7230966.1"/>
    <property type="molecule type" value="Genomic_DNA"/>
</dbReference>
<comment type="caution">
    <text evidence="1">The sequence shown here is derived from an EMBL/GenBank/DDBJ whole genome shotgun (WGS) entry which is preliminary data.</text>
</comment>
<protein>
    <submittedName>
        <fullName evidence="1">Uncharacterized protein</fullName>
    </submittedName>
</protein>
<sequence>MAEYIEEMVGNCQYSPTRYTGGRNNPNNVYHYRKWGYTVYRTYYDKESDEAWEMLLYSLEHQTKLAIGGFEKEDVDQDEVHVDPDNIQQLKNLFTIEGPRS</sequence>
<evidence type="ECO:0000313" key="1">
    <source>
        <dbReference type="EMBL" id="KAH7230966.1"/>
    </source>
</evidence>
<dbReference type="AlphaFoldDB" id="A0A8K0RKJ7"/>
<gene>
    <name evidence="1" type="ORF">BKA59DRAFT_488658</name>
</gene>
<accession>A0A8K0RKJ7</accession>
<dbReference type="OrthoDB" id="5099814at2759"/>
<keyword evidence="2" id="KW-1185">Reference proteome</keyword>
<organism evidence="1 2">
    <name type="scientific">Fusarium tricinctum</name>
    <dbReference type="NCBI Taxonomy" id="61284"/>
    <lineage>
        <taxon>Eukaryota</taxon>
        <taxon>Fungi</taxon>
        <taxon>Dikarya</taxon>
        <taxon>Ascomycota</taxon>
        <taxon>Pezizomycotina</taxon>
        <taxon>Sordariomycetes</taxon>
        <taxon>Hypocreomycetidae</taxon>
        <taxon>Hypocreales</taxon>
        <taxon>Nectriaceae</taxon>
        <taxon>Fusarium</taxon>
        <taxon>Fusarium tricinctum species complex</taxon>
    </lineage>
</organism>